<feature type="transmembrane region" description="Helical" evidence="7">
    <location>
        <begin position="185"/>
        <end position="204"/>
    </location>
</feature>
<evidence type="ECO:0000313" key="9">
    <source>
        <dbReference type="Proteomes" id="UP001374579"/>
    </source>
</evidence>
<sequence length="259" mass="28851">MTIMEFFGCTFIAFGPPFAMFLFTIARDPLRVIVLIASGFFWLLSLLLSSLLWFAVVPLRDKLVFGLVFSVMFQEAFRFLFYKLLRKADDGLQKVSQVTEAEHVTPRDISNKHIMAYVSGLGFGILSGAFSIVNVLADMAGPGTIGILGDSPYFFLASAFLTLCFILLHTFWGILFFNGLDKKRYWMIAYVVGTHMLVSCLTLLNKPTQSQPEPLYLASIIPGYLVLLVTGVLAFRTAGGSLYNIRAACSCRKGRFDID</sequence>
<evidence type="ECO:0000256" key="3">
    <source>
        <dbReference type="ARBA" id="ARBA00022692"/>
    </source>
</evidence>
<keyword evidence="9" id="KW-1185">Reference proteome</keyword>
<evidence type="ECO:0000256" key="2">
    <source>
        <dbReference type="ARBA" id="ARBA00005577"/>
    </source>
</evidence>
<dbReference type="EMBL" id="JBAMIC010000012">
    <property type="protein sequence ID" value="KAK7098121.1"/>
    <property type="molecule type" value="Genomic_DNA"/>
</dbReference>
<evidence type="ECO:0000256" key="5">
    <source>
        <dbReference type="ARBA" id="ARBA00022989"/>
    </source>
</evidence>
<protein>
    <recommendedName>
        <fullName evidence="10">Gamma-secretase subunit Aph-1</fullName>
    </recommendedName>
</protein>
<dbReference type="InterPro" id="IPR009294">
    <property type="entry name" value="Aph-1"/>
</dbReference>
<dbReference type="GO" id="GO:0007219">
    <property type="term" value="P:Notch signaling pathway"/>
    <property type="evidence" value="ECO:0007669"/>
    <property type="project" value="UniProtKB-KW"/>
</dbReference>
<dbReference type="PANTHER" id="PTHR12889">
    <property type="entry name" value="GAMMA-SECRETASE SUBUNIT APH-1"/>
    <property type="match status" value="1"/>
</dbReference>
<name>A0AAN9B3X2_9CAEN</name>
<dbReference type="Pfam" id="PF06105">
    <property type="entry name" value="Aph-1"/>
    <property type="match status" value="1"/>
</dbReference>
<feature type="transmembrane region" description="Helical" evidence="7">
    <location>
        <begin position="216"/>
        <end position="235"/>
    </location>
</feature>
<evidence type="ECO:0000256" key="4">
    <source>
        <dbReference type="ARBA" id="ARBA00022976"/>
    </source>
</evidence>
<feature type="transmembrane region" description="Helical" evidence="7">
    <location>
        <begin position="32"/>
        <end position="57"/>
    </location>
</feature>
<evidence type="ECO:0000313" key="8">
    <source>
        <dbReference type="EMBL" id="KAK7098121.1"/>
    </source>
</evidence>
<dbReference type="GO" id="GO:0016485">
    <property type="term" value="P:protein processing"/>
    <property type="evidence" value="ECO:0007669"/>
    <property type="project" value="InterPro"/>
</dbReference>
<feature type="transmembrane region" description="Helical" evidence="7">
    <location>
        <begin position="6"/>
        <end position="25"/>
    </location>
</feature>
<keyword evidence="3 7" id="KW-0812">Transmembrane</keyword>
<dbReference type="Proteomes" id="UP001374579">
    <property type="component" value="Unassembled WGS sequence"/>
</dbReference>
<comment type="similarity">
    <text evidence="2">Belongs to the APH-1 family.</text>
</comment>
<feature type="transmembrane region" description="Helical" evidence="7">
    <location>
        <begin position="63"/>
        <end position="81"/>
    </location>
</feature>
<feature type="transmembrane region" description="Helical" evidence="7">
    <location>
        <begin position="114"/>
        <end position="133"/>
    </location>
</feature>
<comment type="caution">
    <text evidence="8">The sequence shown here is derived from an EMBL/GenBank/DDBJ whole genome shotgun (WGS) entry which is preliminary data.</text>
</comment>
<evidence type="ECO:0000256" key="6">
    <source>
        <dbReference type="ARBA" id="ARBA00023136"/>
    </source>
</evidence>
<evidence type="ECO:0000256" key="1">
    <source>
        <dbReference type="ARBA" id="ARBA00004141"/>
    </source>
</evidence>
<gene>
    <name evidence="8" type="ORF">V1264_002482</name>
</gene>
<organism evidence="8 9">
    <name type="scientific">Littorina saxatilis</name>
    <dbReference type="NCBI Taxonomy" id="31220"/>
    <lineage>
        <taxon>Eukaryota</taxon>
        <taxon>Metazoa</taxon>
        <taxon>Spiralia</taxon>
        <taxon>Lophotrochozoa</taxon>
        <taxon>Mollusca</taxon>
        <taxon>Gastropoda</taxon>
        <taxon>Caenogastropoda</taxon>
        <taxon>Littorinimorpha</taxon>
        <taxon>Littorinoidea</taxon>
        <taxon>Littorinidae</taxon>
        <taxon>Littorina</taxon>
    </lineage>
</organism>
<keyword evidence="5 7" id="KW-1133">Transmembrane helix</keyword>
<accession>A0AAN9B3X2</accession>
<keyword evidence="6 7" id="KW-0472">Membrane</keyword>
<evidence type="ECO:0008006" key="10">
    <source>
        <dbReference type="Google" id="ProtNLM"/>
    </source>
</evidence>
<evidence type="ECO:0000256" key="7">
    <source>
        <dbReference type="SAM" id="Phobius"/>
    </source>
</evidence>
<comment type="subcellular location">
    <subcellularLocation>
        <location evidence="1">Membrane</location>
        <topology evidence="1">Multi-pass membrane protein</topology>
    </subcellularLocation>
</comment>
<dbReference type="AlphaFoldDB" id="A0AAN9B3X2"/>
<keyword evidence="4" id="KW-0914">Notch signaling pathway</keyword>
<proteinExistence type="inferred from homology"/>
<dbReference type="GO" id="GO:0016020">
    <property type="term" value="C:membrane"/>
    <property type="evidence" value="ECO:0007669"/>
    <property type="project" value="UniProtKB-SubCell"/>
</dbReference>
<feature type="transmembrane region" description="Helical" evidence="7">
    <location>
        <begin position="153"/>
        <end position="178"/>
    </location>
</feature>
<reference evidence="8 9" key="1">
    <citation type="submission" date="2024-02" db="EMBL/GenBank/DDBJ databases">
        <title>Chromosome-scale genome assembly of the rough periwinkle Littorina saxatilis.</title>
        <authorList>
            <person name="De Jode A."/>
            <person name="Faria R."/>
            <person name="Formenti G."/>
            <person name="Sims Y."/>
            <person name="Smith T.P."/>
            <person name="Tracey A."/>
            <person name="Wood J.M.D."/>
            <person name="Zagrodzka Z.B."/>
            <person name="Johannesson K."/>
            <person name="Butlin R.K."/>
            <person name="Leder E.H."/>
        </authorList>
    </citation>
    <scope>NUCLEOTIDE SEQUENCE [LARGE SCALE GENOMIC DNA]</scope>
    <source>
        <strain evidence="8">Snail1</strain>
        <tissue evidence="8">Muscle</tissue>
    </source>
</reference>